<dbReference type="RefSeq" id="WP_135637164.1">
    <property type="nucleotide sequence ID" value="NZ_RQFU01000023.1"/>
</dbReference>
<keyword evidence="3" id="KW-1185">Reference proteome</keyword>
<gene>
    <name evidence="2" type="ORF">EHQ46_16470</name>
</gene>
<proteinExistence type="predicted"/>
<dbReference type="EMBL" id="RQFU01000023">
    <property type="protein sequence ID" value="TGL17464.1"/>
    <property type="molecule type" value="Genomic_DNA"/>
</dbReference>
<evidence type="ECO:0008006" key="4">
    <source>
        <dbReference type="Google" id="ProtNLM"/>
    </source>
</evidence>
<name>A0ABY2M0R0_9LEPT</name>
<dbReference type="Proteomes" id="UP000298200">
    <property type="component" value="Unassembled WGS sequence"/>
</dbReference>
<reference evidence="3" key="1">
    <citation type="journal article" date="2019" name="PLoS Negl. Trop. Dis.">
        <title>Revisiting the worldwide diversity of Leptospira species in the environment.</title>
        <authorList>
            <person name="Vincent A.T."/>
            <person name="Schiettekatte O."/>
            <person name="Bourhy P."/>
            <person name="Veyrier F.J."/>
            <person name="Picardeau M."/>
        </authorList>
    </citation>
    <scope>NUCLEOTIDE SEQUENCE [LARGE SCALE GENOMIC DNA]</scope>
    <source>
        <strain evidence="3">201800272</strain>
    </source>
</reference>
<dbReference type="PROSITE" id="PS51257">
    <property type="entry name" value="PROKAR_LIPOPROTEIN"/>
    <property type="match status" value="1"/>
</dbReference>
<protein>
    <recommendedName>
        <fullName evidence="4">Lipoprotein</fullName>
    </recommendedName>
</protein>
<evidence type="ECO:0000256" key="1">
    <source>
        <dbReference type="SAM" id="Phobius"/>
    </source>
</evidence>
<comment type="caution">
    <text evidence="2">The sequence shown here is derived from an EMBL/GenBank/DDBJ whole genome shotgun (WGS) entry which is preliminary data.</text>
</comment>
<accession>A0ABY2M0R0</accession>
<feature type="transmembrane region" description="Helical" evidence="1">
    <location>
        <begin position="7"/>
        <end position="26"/>
    </location>
</feature>
<evidence type="ECO:0000313" key="3">
    <source>
        <dbReference type="Proteomes" id="UP000298200"/>
    </source>
</evidence>
<keyword evidence="1" id="KW-0812">Transmembrane</keyword>
<evidence type="ECO:0000313" key="2">
    <source>
        <dbReference type="EMBL" id="TGL17464.1"/>
    </source>
</evidence>
<keyword evidence="1" id="KW-0472">Membrane</keyword>
<feature type="transmembrane region" description="Helical" evidence="1">
    <location>
        <begin position="112"/>
        <end position="134"/>
    </location>
</feature>
<sequence>MVQKKSFYSIITILTLACLFGCVTWSSGNPGVSKLTHPAPDKAYEKLNYSYSSNSPYPEVVKNARNRIEEKMKSSGIFQTVENRPLLSNTEKATYFLEIQNSTIDNHWAYNGILYVNAFASGFTLTVWPFYFPVTEKFEFTMYKYDTKKSNFVKIYSKEYTPTVHSLAGVSTIPILWLNFFTNGSYQLLDELVEDFFHAEEWKK</sequence>
<keyword evidence="1" id="KW-1133">Transmembrane helix</keyword>
<organism evidence="2 3">
    <name type="scientific">Leptospira yanagawae</name>
    <dbReference type="NCBI Taxonomy" id="293069"/>
    <lineage>
        <taxon>Bacteria</taxon>
        <taxon>Pseudomonadati</taxon>
        <taxon>Spirochaetota</taxon>
        <taxon>Spirochaetia</taxon>
        <taxon>Leptospirales</taxon>
        <taxon>Leptospiraceae</taxon>
        <taxon>Leptospira</taxon>
    </lineage>
</organism>